<keyword evidence="9 11" id="KW-0472">Membrane</keyword>
<feature type="domain" description="ER membrane protein complex subunit 1 C-terminal" evidence="12">
    <location>
        <begin position="807"/>
        <end position="1012"/>
    </location>
</feature>
<evidence type="ECO:0000313" key="14">
    <source>
        <dbReference type="EMBL" id="CAB3376134.1"/>
    </source>
</evidence>
<dbReference type="InterPro" id="IPR011678">
    <property type="entry name" value="EMC1_C"/>
</dbReference>
<dbReference type="EMBL" id="CADEPI010000124">
    <property type="protein sequence ID" value="CAB3376134.1"/>
    <property type="molecule type" value="Genomic_DNA"/>
</dbReference>
<feature type="domain" description="EMC1 first beta-propeller" evidence="13">
    <location>
        <begin position="135"/>
        <end position="271"/>
    </location>
</feature>
<keyword evidence="7" id="KW-0256">Endoplasmic reticulum</keyword>
<keyword evidence="15" id="KW-1185">Reference proteome</keyword>
<dbReference type="Proteomes" id="UP000494165">
    <property type="component" value="Unassembled WGS sequence"/>
</dbReference>
<dbReference type="OrthoDB" id="28092at2759"/>
<feature type="transmembrane region" description="Helical" evidence="11">
    <location>
        <begin position="980"/>
        <end position="998"/>
    </location>
</feature>
<evidence type="ECO:0000256" key="4">
    <source>
        <dbReference type="ARBA" id="ARBA00020824"/>
    </source>
</evidence>
<dbReference type="InterPro" id="IPR015943">
    <property type="entry name" value="WD40/YVTN_repeat-like_dom_sf"/>
</dbReference>
<dbReference type="InterPro" id="IPR026895">
    <property type="entry name" value="EMC1"/>
</dbReference>
<feature type="transmembrane region" description="Helical" evidence="11">
    <location>
        <begin position="83"/>
        <end position="104"/>
    </location>
</feature>
<keyword evidence="10" id="KW-0325">Glycoprotein</keyword>
<keyword evidence="8 11" id="KW-1133">Transmembrane helix</keyword>
<evidence type="ECO:0000259" key="12">
    <source>
        <dbReference type="Pfam" id="PF07774"/>
    </source>
</evidence>
<evidence type="ECO:0000259" key="13">
    <source>
        <dbReference type="Pfam" id="PF25293"/>
    </source>
</evidence>
<evidence type="ECO:0000256" key="5">
    <source>
        <dbReference type="ARBA" id="ARBA00022692"/>
    </source>
</evidence>
<comment type="subunit">
    <text evidence="3">Component of the ER membrane protein complex (EMC).</text>
</comment>
<evidence type="ECO:0000313" key="15">
    <source>
        <dbReference type="Proteomes" id="UP000494165"/>
    </source>
</evidence>
<evidence type="ECO:0000256" key="2">
    <source>
        <dbReference type="ARBA" id="ARBA00007904"/>
    </source>
</evidence>
<comment type="similarity">
    <text evidence="2">Belongs to the EMC1 family.</text>
</comment>
<evidence type="ECO:0000256" key="7">
    <source>
        <dbReference type="ARBA" id="ARBA00022824"/>
    </source>
</evidence>
<dbReference type="PANTHER" id="PTHR21573:SF0">
    <property type="entry name" value="ER MEMBRANE PROTEIN COMPLEX SUBUNIT 1"/>
    <property type="match status" value="1"/>
</dbReference>
<dbReference type="InterPro" id="IPR011047">
    <property type="entry name" value="Quinoprotein_ADH-like_sf"/>
</dbReference>
<evidence type="ECO:0000256" key="8">
    <source>
        <dbReference type="ARBA" id="ARBA00022989"/>
    </source>
</evidence>
<sequence length="1013" mass="110523">MESTPGQRQHQQSVQTRLFYRENSQLYGSTAGAEIATRNQHHNIIPALKSSSIVGSGKSELRDESHRSIGFAVLCGPACGSRIVVVGGPLIGLIAGMALTVASGPVSKSSDMCSKGYYILWTLFFLQFFTCVSCLFEDQIGKFDWRQRYIGKIRFAAFDAVSGTRKILVATEQNVLAALHPKSGNILWQQVLEKDESVQHMHVGKELVSVSGGPRVHVRAWDKTNGLLAWEWSLSQQQSARARWAVDKGRLYHVVPLDGQLEVSAFSLESGFDLGSRRLAAPWTAGGAYDCVLVGATVVCVTQHSFYWTSLADGGAFAEVPLASFDLTPAAVPVLSGVGELAFSLRLPGKQTVFLMGDKGPRAIHEASATASLLATPFDSNIMFKLENKPDSSALQVSAVSLNTGVEVDEYSSTLILGSKFSPCTLTAAICIKDECAAVLSGDDHTISFVNIPGQITWTREEALASIISTEIIDLPVSDLDAAIESEFGSKQEDLGVATGIVGMVMRRLTSQVMQIKVLAQTVLGLVQPASSSGPSRASLIRDTFGLHKMIVAVTSAGKAFGIDNLRGELIWQIQLPRFAPLHVGKSPVVPLYVLRTTSHVPFTPLCAILGKDRLTGEGLAVAFEPIKGLVLSSDALGYKVQQVMQLPHPDDEFLRGLVVLDDQLKVHAYPPESKANAIKQAASLYMFTTWPAKGTFAGFSFAHSTKQDLVATKVWELQLPDGPDREVVAVVGKNPTERVNSQGRVLADRSVMYKYINPNLIAIISQVSDSSHKYILNMYLVDGVSGAVVHSATHKRARAPVNVVHSENWLVYSYFNEKMRRTELASFELYEGKSRSNTTAFSSKSNSVRPLVEQQAYIFPSTVDTMKETITEKGITSKHLIMALPNGNILELPWMFVDPRRPTVQTGEMRDEGVIPYTPELPIPPDAIINYNQTVNRVRGIHTAPSGLESTCLVLVYGLDLFYIRVAPSKAFDLLKDDFDHFLIAAVLLGLVIASYVTKKLAARKARNQAWK</sequence>
<dbReference type="Gene3D" id="2.130.10.10">
    <property type="entry name" value="YVTN repeat-like/Quinoprotein amine dehydrogenase"/>
    <property type="match status" value="1"/>
</dbReference>
<proteinExistence type="inferred from homology"/>
<keyword evidence="5 11" id="KW-0812">Transmembrane</keyword>
<dbReference type="Pfam" id="PF25293">
    <property type="entry name" value="Beta-prop_EMC1_N"/>
    <property type="match status" value="1"/>
</dbReference>
<reference evidence="14 15" key="1">
    <citation type="submission" date="2020-04" db="EMBL/GenBank/DDBJ databases">
        <authorList>
            <person name="Alioto T."/>
            <person name="Alioto T."/>
            <person name="Gomez Garrido J."/>
        </authorList>
    </citation>
    <scope>NUCLEOTIDE SEQUENCE [LARGE SCALE GENOMIC DNA]</scope>
</reference>
<evidence type="ECO:0000256" key="3">
    <source>
        <dbReference type="ARBA" id="ARBA00011276"/>
    </source>
</evidence>
<dbReference type="PANTHER" id="PTHR21573">
    <property type="entry name" value="ER MEMBRANE PROTEIN COMPLEX SUBUNIT 1"/>
    <property type="match status" value="1"/>
</dbReference>
<evidence type="ECO:0000256" key="10">
    <source>
        <dbReference type="ARBA" id="ARBA00023180"/>
    </source>
</evidence>
<keyword evidence="6" id="KW-0732">Signal</keyword>
<name>A0A8S1D5F2_9INSE</name>
<evidence type="ECO:0000256" key="1">
    <source>
        <dbReference type="ARBA" id="ARBA00004115"/>
    </source>
</evidence>
<evidence type="ECO:0000256" key="9">
    <source>
        <dbReference type="ARBA" id="ARBA00023136"/>
    </source>
</evidence>
<comment type="caution">
    <text evidence="14">The sequence shown here is derived from an EMBL/GenBank/DDBJ whole genome shotgun (WGS) entry which is preliminary data.</text>
</comment>
<dbReference type="GO" id="GO:0072546">
    <property type="term" value="C:EMC complex"/>
    <property type="evidence" value="ECO:0007669"/>
    <property type="project" value="InterPro"/>
</dbReference>
<comment type="subcellular location">
    <subcellularLocation>
        <location evidence="1">Endoplasmic reticulum membrane</location>
        <topology evidence="1">Single-pass type I membrane protein</topology>
    </subcellularLocation>
</comment>
<feature type="transmembrane region" description="Helical" evidence="11">
    <location>
        <begin position="116"/>
        <end position="136"/>
    </location>
</feature>
<protein>
    <recommendedName>
        <fullName evidence="4">ER membrane protein complex subunit 1</fullName>
    </recommendedName>
</protein>
<accession>A0A8S1D5F2</accession>
<evidence type="ECO:0000256" key="6">
    <source>
        <dbReference type="ARBA" id="ARBA00022729"/>
    </source>
</evidence>
<dbReference type="SUPFAM" id="SSF50998">
    <property type="entry name" value="Quinoprotein alcohol dehydrogenase-like"/>
    <property type="match status" value="1"/>
</dbReference>
<dbReference type="GO" id="GO:0034975">
    <property type="term" value="P:protein folding in endoplasmic reticulum"/>
    <property type="evidence" value="ECO:0007669"/>
    <property type="project" value="TreeGrafter"/>
</dbReference>
<dbReference type="AlphaFoldDB" id="A0A8S1D5F2"/>
<dbReference type="InterPro" id="IPR058545">
    <property type="entry name" value="Beta-prop_EMC1_1st"/>
</dbReference>
<evidence type="ECO:0000256" key="11">
    <source>
        <dbReference type="SAM" id="Phobius"/>
    </source>
</evidence>
<organism evidence="14 15">
    <name type="scientific">Cloeon dipterum</name>
    <dbReference type="NCBI Taxonomy" id="197152"/>
    <lineage>
        <taxon>Eukaryota</taxon>
        <taxon>Metazoa</taxon>
        <taxon>Ecdysozoa</taxon>
        <taxon>Arthropoda</taxon>
        <taxon>Hexapoda</taxon>
        <taxon>Insecta</taxon>
        <taxon>Pterygota</taxon>
        <taxon>Palaeoptera</taxon>
        <taxon>Ephemeroptera</taxon>
        <taxon>Pisciforma</taxon>
        <taxon>Baetidae</taxon>
        <taxon>Cloeon</taxon>
    </lineage>
</organism>
<gene>
    <name evidence="14" type="ORF">CLODIP_2_CD10892</name>
</gene>
<dbReference type="Pfam" id="PF07774">
    <property type="entry name" value="EMC1_C"/>
    <property type="match status" value="1"/>
</dbReference>